<feature type="domain" description="Major facilitator superfamily (MFS) profile" evidence="10">
    <location>
        <begin position="18"/>
        <end position="470"/>
    </location>
</feature>
<dbReference type="PANTHER" id="PTHR42718">
    <property type="entry name" value="MAJOR FACILITATOR SUPERFAMILY MULTIDRUG TRANSPORTER MFSC"/>
    <property type="match status" value="1"/>
</dbReference>
<evidence type="ECO:0000256" key="1">
    <source>
        <dbReference type="ARBA" id="ARBA00004651"/>
    </source>
</evidence>
<feature type="transmembrane region" description="Helical" evidence="9">
    <location>
        <begin position="53"/>
        <end position="72"/>
    </location>
</feature>
<evidence type="ECO:0000256" key="3">
    <source>
        <dbReference type="ARBA" id="ARBA00022475"/>
    </source>
</evidence>
<dbReference type="InterPro" id="IPR036259">
    <property type="entry name" value="MFS_trans_sf"/>
</dbReference>
<dbReference type="SUPFAM" id="SSF103473">
    <property type="entry name" value="MFS general substrate transporter"/>
    <property type="match status" value="1"/>
</dbReference>
<organism evidence="11 12">
    <name type="scientific">Streptomyces venezuelae</name>
    <dbReference type="NCBI Taxonomy" id="54571"/>
    <lineage>
        <taxon>Bacteria</taxon>
        <taxon>Bacillati</taxon>
        <taxon>Actinomycetota</taxon>
        <taxon>Actinomycetes</taxon>
        <taxon>Kitasatosporales</taxon>
        <taxon>Streptomycetaceae</taxon>
        <taxon>Streptomyces</taxon>
    </lineage>
</organism>
<dbReference type="EMBL" id="CP029193">
    <property type="protein sequence ID" value="QES28900.1"/>
    <property type="molecule type" value="Genomic_DNA"/>
</dbReference>
<evidence type="ECO:0000256" key="9">
    <source>
        <dbReference type="SAM" id="Phobius"/>
    </source>
</evidence>
<evidence type="ECO:0000313" key="12">
    <source>
        <dbReference type="Proteomes" id="UP000323046"/>
    </source>
</evidence>
<feature type="transmembrane region" description="Helical" evidence="9">
    <location>
        <begin position="444"/>
        <end position="465"/>
    </location>
</feature>
<dbReference type="GO" id="GO:0022857">
    <property type="term" value="F:transmembrane transporter activity"/>
    <property type="evidence" value="ECO:0007669"/>
    <property type="project" value="InterPro"/>
</dbReference>
<evidence type="ECO:0000256" key="4">
    <source>
        <dbReference type="ARBA" id="ARBA00022692"/>
    </source>
</evidence>
<gene>
    <name evidence="11" type="ORF">DEJ47_22880</name>
</gene>
<feature type="transmembrane region" description="Helical" evidence="9">
    <location>
        <begin position="414"/>
        <end position="432"/>
    </location>
</feature>
<keyword evidence="6 9" id="KW-0472">Membrane</keyword>
<accession>A0A5P2BG15</accession>
<dbReference type="RefSeq" id="WP_150171138.1">
    <property type="nucleotide sequence ID" value="NZ_CP029193.1"/>
</dbReference>
<dbReference type="Proteomes" id="UP000323046">
    <property type="component" value="Chromosome"/>
</dbReference>
<evidence type="ECO:0000256" key="7">
    <source>
        <dbReference type="ARBA" id="ARBA00023251"/>
    </source>
</evidence>
<feature type="transmembrane region" description="Helical" evidence="9">
    <location>
        <begin position="116"/>
        <end position="136"/>
    </location>
</feature>
<feature type="transmembrane region" description="Helical" evidence="9">
    <location>
        <begin position="231"/>
        <end position="254"/>
    </location>
</feature>
<feature type="transmembrane region" description="Helical" evidence="9">
    <location>
        <begin position="275"/>
        <end position="295"/>
    </location>
</feature>
<dbReference type="GO" id="GO:0046677">
    <property type="term" value="P:response to antibiotic"/>
    <property type="evidence" value="ECO:0007669"/>
    <property type="project" value="UniProtKB-KW"/>
</dbReference>
<sequence length="509" mass="50759">MVNVNPNPSPNAQPGRLLLPVLLTVQFLVSLDMSVVNIALPDMGDDLGFAPDALLWVVNAYALAFGGLLMLGGRLADLIGRRTTLTWGFAVFGVASLAGGLALAPGQLIAARAVQGAGAAALAPVALALITVNYAAGPARSRALGLWGVSGALGGAVGIMAGGVLTDWVGWRSVMLINVPVVLAALLAARHGVPADRRTGPAPRLDVTGALLVTAGATLLVLGLVRTETHGWTSGTTLGTLAAAAVLLAAFVAVEARKREPLLRLGLLGPAHRPVLSANVFALLMSSGQFAAFYFTSLHLQQVMGYGPTAAGAAFLPFCAGVVAGSTVATRTVGRFGERALLVAGGLLGAAGFGWFALTVEAGGTFLGSILGPSLVASVGIGLCFVPLGTAATGGVAPEETGMASGLLNSSRQLGGSLGLAVLVTVAASATGEEWGRGALADGYAAAFAVSAGLLVAAALATAALHGRRTPPADTPATPPRPAETAVGKETSRNLGDDVETGVSRSTQG</sequence>
<evidence type="ECO:0000256" key="5">
    <source>
        <dbReference type="ARBA" id="ARBA00022989"/>
    </source>
</evidence>
<dbReference type="Pfam" id="PF07690">
    <property type="entry name" value="MFS_1"/>
    <property type="match status" value="1"/>
</dbReference>
<dbReference type="PANTHER" id="PTHR42718:SF46">
    <property type="entry name" value="BLR6921 PROTEIN"/>
    <property type="match status" value="1"/>
</dbReference>
<feature type="transmembrane region" description="Helical" evidence="9">
    <location>
        <begin position="307"/>
        <end position="328"/>
    </location>
</feature>
<name>A0A5P2BG15_STRVZ</name>
<dbReference type="PROSITE" id="PS00216">
    <property type="entry name" value="SUGAR_TRANSPORT_1"/>
    <property type="match status" value="1"/>
</dbReference>
<proteinExistence type="predicted"/>
<feature type="transmembrane region" description="Helical" evidence="9">
    <location>
        <begin position="340"/>
        <end position="358"/>
    </location>
</feature>
<feature type="region of interest" description="Disordered" evidence="8">
    <location>
        <begin position="467"/>
        <end position="509"/>
    </location>
</feature>
<evidence type="ECO:0000256" key="2">
    <source>
        <dbReference type="ARBA" id="ARBA00022448"/>
    </source>
</evidence>
<dbReference type="InterPro" id="IPR005829">
    <property type="entry name" value="Sugar_transporter_CS"/>
</dbReference>
<feature type="transmembrane region" description="Helical" evidence="9">
    <location>
        <begin position="171"/>
        <end position="193"/>
    </location>
</feature>
<evidence type="ECO:0000256" key="6">
    <source>
        <dbReference type="ARBA" id="ARBA00023136"/>
    </source>
</evidence>
<comment type="subcellular location">
    <subcellularLocation>
        <location evidence="1">Cell membrane</location>
        <topology evidence="1">Multi-pass membrane protein</topology>
    </subcellularLocation>
</comment>
<dbReference type="Gene3D" id="1.20.1250.20">
    <property type="entry name" value="MFS general substrate transporter like domains"/>
    <property type="match status" value="1"/>
</dbReference>
<dbReference type="CDD" id="cd17321">
    <property type="entry name" value="MFS_MMR_MDR_like"/>
    <property type="match status" value="1"/>
</dbReference>
<feature type="compositionally biased region" description="Pro residues" evidence="8">
    <location>
        <begin position="473"/>
        <end position="482"/>
    </location>
</feature>
<keyword evidence="12" id="KW-1185">Reference proteome</keyword>
<dbReference type="GO" id="GO:0005886">
    <property type="term" value="C:plasma membrane"/>
    <property type="evidence" value="ECO:0007669"/>
    <property type="project" value="UniProtKB-SubCell"/>
</dbReference>
<keyword evidence="5 9" id="KW-1133">Transmembrane helix</keyword>
<keyword evidence="2" id="KW-0813">Transport</keyword>
<dbReference type="InterPro" id="IPR020846">
    <property type="entry name" value="MFS_dom"/>
</dbReference>
<keyword evidence="3" id="KW-1003">Cell membrane</keyword>
<dbReference type="InterPro" id="IPR011701">
    <property type="entry name" value="MFS"/>
</dbReference>
<evidence type="ECO:0000256" key="8">
    <source>
        <dbReference type="SAM" id="MobiDB-lite"/>
    </source>
</evidence>
<dbReference type="PROSITE" id="PS50850">
    <property type="entry name" value="MFS"/>
    <property type="match status" value="1"/>
</dbReference>
<dbReference type="AlphaFoldDB" id="A0A5P2BG15"/>
<feature type="transmembrane region" description="Helical" evidence="9">
    <location>
        <begin position="143"/>
        <end position="165"/>
    </location>
</feature>
<keyword evidence="4 9" id="KW-0812">Transmembrane</keyword>
<evidence type="ECO:0000313" key="11">
    <source>
        <dbReference type="EMBL" id="QES28900.1"/>
    </source>
</evidence>
<keyword evidence="7" id="KW-0046">Antibiotic resistance</keyword>
<dbReference type="Gene3D" id="1.20.1720.10">
    <property type="entry name" value="Multidrug resistance protein D"/>
    <property type="match status" value="1"/>
</dbReference>
<dbReference type="OrthoDB" id="4508689at2"/>
<evidence type="ECO:0000259" key="10">
    <source>
        <dbReference type="PROSITE" id="PS50850"/>
    </source>
</evidence>
<reference evidence="11 12" key="1">
    <citation type="submission" date="2018-05" db="EMBL/GenBank/DDBJ databases">
        <title>Streptomyces venezuelae.</title>
        <authorList>
            <person name="Kim W."/>
            <person name="Lee N."/>
            <person name="Cho B.-K."/>
        </authorList>
    </citation>
    <scope>NUCLEOTIDE SEQUENCE [LARGE SCALE GENOMIC DNA]</scope>
    <source>
        <strain evidence="11 12">ATCC 14583</strain>
    </source>
</reference>
<feature type="transmembrane region" description="Helical" evidence="9">
    <location>
        <begin position="84"/>
        <end position="104"/>
    </location>
</feature>
<feature type="transmembrane region" description="Helical" evidence="9">
    <location>
        <begin position="205"/>
        <end position="225"/>
    </location>
</feature>
<protein>
    <submittedName>
        <fullName evidence="11">MFS transporter</fullName>
    </submittedName>
</protein>
<feature type="transmembrane region" description="Helical" evidence="9">
    <location>
        <begin position="17"/>
        <end position="41"/>
    </location>
</feature>
<feature type="transmembrane region" description="Helical" evidence="9">
    <location>
        <begin position="370"/>
        <end position="393"/>
    </location>
</feature>